<feature type="domain" description="26S proteasome non-ATPase regulatory subunit RPN1 C-terminal" evidence="7">
    <location>
        <begin position="713"/>
        <end position="766"/>
    </location>
</feature>
<feature type="region of interest" description="Disordered" evidence="5">
    <location>
        <begin position="1"/>
        <end position="40"/>
    </location>
</feature>
<accession>A0ABQ7KW22</accession>
<evidence type="ECO:0000313" key="9">
    <source>
        <dbReference type="Proteomes" id="UP000823674"/>
    </source>
</evidence>
<evidence type="ECO:0000256" key="1">
    <source>
        <dbReference type="ARBA" id="ARBA00005460"/>
    </source>
</evidence>
<dbReference type="PANTHER" id="PTHR10943:SF1">
    <property type="entry name" value="26S PROTEASOME NON-ATPASE REGULATORY SUBUNIT 2"/>
    <property type="match status" value="1"/>
</dbReference>
<dbReference type="InterPro" id="IPR016024">
    <property type="entry name" value="ARM-type_fold"/>
</dbReference>
<organism evidence="8 9">
    <name type="scientific">Brassica rapa subsp. trilocularis</name>
    <dbReference type="NCBI Taxonomy" id="1813537"/>
    <lineage>
        <taxon>Eukaryota</taxon>
        <taxon>Viridiplantae</taxon>
        <taxon>Streptophyta</taxon>
        <taxon>Embryophyta</taxon>
        <taxon>Tracheophyta</taxon>
        <taxon>Spermatophyta</taxon>
        <taxon>Magnoliopsida</taxon>
        <taxon>eudicotyledons</taxon>
        <taxon>Gunneridae</taxon>
        <taxon>Pentapetalae</taxon>
        <taxon>rosids</taxon>
        <taxon>malvids</taxon>
        <taxon>Brassicales</taxon>
        <taxon>Brassicaceae</taxon>
        <taxon>Brassiceae</taxon>
        <taxon>Brassica</taxon>
    </lineage>
</organism>
<dbReference type="InterPro" id="IPR002015">
    <property type="entry name" value="Proteasome/cyclosome_rpt"/>
</dbReference>
<sequence>MAPTPDPKSVGGGGARKDEASVKDPKKKDDKKEDDLSEEDLELKQNLELYVERVQDPNPDLQRAALKSMRNACPISSLSWPLPCLPRESLSYRLIGTEGDIGSWGHEYHNAETEAVDLLMDVEDLDLLLEHVDKTNFKRTCNYLTSAAKYLPGPDDMLVLDISYTIYMKFEEYPNALQIALFLDNTQYVKQVFTSCADLLRKKQFCYMIARHGITFELDDEMVADEDDREALQDIVNNTKLSEGYLTLARDIEVMEAKTPEDIYKAHLLDGRASSGASVDSARQNLAATFVKAFVNAGFGQDKLMTVPSDSTTGSSGNWLFKNKEHGKISAAASLGMIQLWDVEGGLAQLDKYFHSNDNPILSGALLGVGIVNCGIKSDCDPALALLGDYLDKEDSSVRIGAIMGLGIAYAGSQNDQIRSKLSLILNDAKAPLDVIAFASLSLGMIYVGSCNEEVAQSIIFALMDRSEAELGDALTRFLPLGLGLLYLGKQESVEAMAEVSKTFNEKIRKYCDMTLLSCAYAGTGNVLKVQDLLAQCGEHLEKGDIHQGPAVLGVAMVAMSEELGIDMEIRSLERMLQYGEQNIRRAVPLALGLLCISNPKVTVMDTLSRPSHDTDSEVAMVRIAQGLVHMGKGLLTLTPFHSERFLLSPTALAGIVILLHACLDMKPIILGKYHYVLYFLVLAMQPRMMLTVDKDLKPLSVPVRVGQAVDVVGQAGRPKTITGFQTHSTPVLLAAGERAELATDKYIPLSPILKGFIILEENADYREE</sequence>
<comment type="caution">
    <text evidence="8">The sequence shown here is derived from an EMBL/GenBank/DDBJ whole genome shotgun (WGS) entry which is preliminary data.</text>
</comment>
<evidence type="ECO:0000313" key="8">
    <source>
        <dbReference type="EMBL" id="KAG5377660.1"/>
    </source>
</evidence>
<keyword evidence="3 4" id="KW-0647">Proteasome</keyword>
<proteinExistence type="inferred from homology"/>
<dbReference type="Gene3D" id="1.25.10.10">
    <property type="entry name" value="Leucine-rich Repeat Variant"/>
    <property type="match status" value="1"/>
</dbReference>
<feature type="compositionally biased region" description="Basic and acidic residues" evidence="5">
    <location>
        <begin position="15"/>
        <end position="34"/>
    </location>
</feature>
<name>A0ABQ7KW22_BRACM</name>
<feature type="domain" description="RPN1 N-terminal" evidence="6">
    <location>
        <begin position="109"/>
        <end position="268"/>
    </location>
</feature>
<evidence type="ECO:0000256" key="2">
    <source>
        <dbReference type="ARBA" id="ARBA00022737"/>
    </source>
</evidence>
<dbReference type="EMBL" id="JADBGQ010000009">
    <property type="protein sequence ID" value="KAG5377660.1"/>
    <property type="molecule type" value="Genomic_DNA"/>
</dbReference>
<dbReference type="Pfam" id="PF01851">
    <property type="entry name" value="PC_rep"/>
    <property type="match status" value="1"/>
</dbReference>
<keyword evidence="9" id="KW-1185">Reference proteome</keyword>
<evidence type="ECO:0000259" key="7">
    <source>
        <dbReference type="Pfam" id="PF18051"/>
    </source>
</evidence>
<dbReference type="Pfam" id="PF17781">
    <property type="entry name" value="RPN1_RPN2_N"/>
    <property type="match status" value="1"/>
</dbReference>
<dbReference type="Proteomes" id="UP000823674">
    <property type="component" value="Chromosome A07"/>
</dbReference>
<evidence type="ECO:0000256" key="3">
    <source>
        <dbReference type="ARBA" id="ARBA00022942"/>
    </source>
</evidence>
<protein>
    <recommendedName>
        <fullName evidence="4">26S proteasome non-ATPase regulatory subunit 2 homolog</fullName>
    </recommendedName>
</protein>
<evidence type="ECO:0000256" key="5">
    <source>
        <dbReference type="SAM" id="MobiDB-lite"/>
    </source>
</evidence>
<comment type="similarity">
    <text evidence="1 4">Belongs to the proteasome subunit S2 family.</text>
</comment>
<dbReference type="PANTHER" id="PTHR10943">
    <property type="entry name" value="26S PROTEASOME NON-ATPASE REGULATORY SUBUNIT"/>
    <property type="match status" value="1"/>
</dbReference>
<dbReference type="PIRSF" id="PIRSF015965">
    <property type="entry name" value="26S_Psome_Rpn1"/>
    <property type="match status" value="1"/>
</dbReference>
<dbReference type="Pfam" id="PF18051">
    <property type="entry name" value="RPN1_C"/>
    <property type="match status" value="1"/>
</dbReference>
<dbReference type="InterPro" id="IPR016643">
    <property type="entry name" value="26S_Psome_Rpn1"/>
</dbReference>
<reference evidence="8 9" key="1">
    <citation type="submission" date="2021-03" db="EMBL/GenBank/DDBJ databases">
        <authorList>
            <person name="King G.J."/>
            <person name="Bancroft I."/>
            <person name="Baten A."/>
            <person name="Bloomfield J."/>
            <person name="Borpatragohain P."/>
            <person name="He Z."/>
            <person name="Irish N."/>
            <person name="Irwin J."/>
            <person name="Liu K."/>
            <person name="Mauleon R.P."/>
            <person name="Moore J."/>
            <person name="Morris R."/>
            <person name="Ostergaard L."/>
            <person name="Wang B."/>
            <person name="Wells R."/>
        </authorList>
    </citation>
    <scope>NUCLEOTIDE SEQUENCE [LARGE SCALE GENOMIC DNA]</scope>
    <source>
        <strain evidence="8">R-o-18</strain>
        <tissue evidence="8">Leaf</tissue>
    </source>
</reference>
<dbReference type="InterPro" id="IPR040892">
    <property type="entry name" value="RPN1_N"/>
</dbReference>
<comment type="function">
    <text evidence="4">Acts as a regulatory subunit of the 26 proteasome which is involved in the ATP-dependent degradation of ubiquitinated proteins.</text>
</comment>
<comment type="subunit">
    <text evidence="4">Component of the 19S regulatory particle (RP/PA700) base subcomplex of the 26S proteasome. The 26S proteasome is composed of a core protease (CP), known as the 20S proteasome, capped at one or both ends by the 19S regulatory particle (RP/PA700). The RP/PA700 complex is composed of at least 17 different subunits in two subcomplexes, the base and the lid, which form the portions proximal and distal to the 20S proteolytic core, respectively.</text>
</comment>
<dbReference type="InterPro" id="IPR041433">
    <property type="entry name" value="RPN1_C"/>
</dbReference>
<evidence type="ECO:0000259" key="6">
    <source>
        <dbReference type="Pfam" id="PF17781"/>
    </source>
</evidence>
<keyword evidence="2" id="KW-0677">Repeat</keyword>
<gene>
    <name evidence="8" type="primary">A07p000290.1_BraROA</name>
    <name evidence="8" type="ORF">IGI04_025502</name>
</gene>
<dbReference type="InterPro" id="IPR011989">
    <property type="entry name" value="ARM-like"/>
</dbReference>
<dbReference type="SUPFAM" id="SSF48371">
    <property type="entry name" value="ARM repeat"/>
    <property type="match status" value="1"/>
</dbReference>
<evidence type="ECO:0000256" key="4">
    <source>
        <dbReference type="PIRNR" id="PIRNR015965"/>
    </source>
</evidence>